<evidence type="ECO:0000313" key="3">
    <source>
        <dbReference type="EMBL" id="AAB94030.1"/>
    </source>
</evidence>
<dbReference type="Gene3D" id="3.30.420.10">
    <property type="entry name" value="Ribonuclease H-like superfamily/Ribonuclease H"/>
    <property type="match status" value="1"/>
</dbReference>
<evidence type="ECO:0000259" key="1">
    <source>
        <dbReference type="PROSITE" id="PS50878"/>
    </source>
</evidence>
<reference evidence="3" key="1">
    <citation type="submission" date="1997-07" db="EMBL/GenBank/DDBJ databases">
        <title>R1 and R2 Provide An Estimate for the Age and Stability of Retrotransposons.</title>
        <authorList>
            <person name="Burke W.D."/>
            <person name="Malik H.S."/>
            <person name="Eickbush T.H."/>
        </authorList>
    </citation>
    <scope>NUCLEOTIDE SEQUENCE</scope>
</reference>
<feature type="non-terminal residue" evidence="3">
    <location>
        <position position="1"/>
    </location>
</feature>
<dbReference type="InterPro" id="IPR000477">
    <property type="entry name" value="RT_dom"/>
</dbReference>
<dbReference type="Pfam" id="PF00075">
    <property type="entry name" value="RNase_H"/>
    <property type="match status" value="1"/>
</dbReference>
<dbReference type="SUPFAM" id="SSF53098">
    <property type="entry name" value="Ribonuclease H-like"/>
    <property type="match status" value="1"/>
</dbReference>
<dbReference type="InterPro" id="IPR043502">
    <property type="entry name" value="DNA/RNA_pol_sf"/>
</dbReference>
<dbReference type="InterPro" id="IPR012337">
    <property type="entry name" value="RNaseH-like_sf"/>
</dbReference>
<organism evidence="3">
    <name type="scientific">Aphonopelma sp. WDB-1998</name>
    <dbReference type="NCBI Taxonomy" id="64965"/>
    <lineage>
        <taxon>Eukaryota</taxon>
        <taxon>Metazoa</taxon>
        <taxon>Ecdysozoa</taxon>
        <taxon>Arthropoda</taxon>
        <taxon>Chelicerata</taxon>
        <taxon>Arachnida</taxon>
        <taxon>Araneae</taxon>
        <taxon>Mygalomorphae</taxon>
        <taxon>Avicularoidea</taxon>
        <taxon>Theraphosidae</taxon>
        <taxon>Aphonopelma</taxon>
    </lineage>
</organism>
<dbReference type="CDD" id="cd01650">
    <property type="entry name" value="RT_nLTR_like"/>
    <property type="match status" value="1"/>
</dbReference>
<dbReference type="GO" id="GO:0004523">
    <property type="term" value="F:RNA-DNA hybrid ribonuclease activity"/>
    <property type="evidence" value="ECO:0007669"/>
    <property type="project" value="InterPro"/>
</dbReference>
<dbReference type="Pfam" id="PF00078">
    <property type="entry name" value="RVT_1"/>
    <property type="match status" value="1"/>
</dbReference>
<name>O44315_9ARAC</name>
<accession>O44315</accession>
<dbReference type="PROSITE" id="PS50879">
    <property type="entry name" value="RNASE_H_1"/>
    <property type="match status" value="1"/>
</dbReference>
<keyword evidence="3" id="KW-0548">Nucleotidyltransferase</keyword>
<gene>
    <name evidence="3" type="primary">R1 ORF</name>
</gene>
<feature type="domain" description="Reverse transcriptase" evidence="1">
    <location>
        <begin position="48"/>
        <end position="317"/>
    </location>
</feature>
<dbReference type="CDD" id="cd09276">
    <property type="entry name" value="Rnase_HI_RT_non_LTR"/>
    <property type="match status" value="1"/>
</dbReference>
<dbReference type="GO" id="GO:0003676">
    <property type="term" value="F:nucleic acid binding"/>
    <property type="evidence" value="ECO:0007669"/>
    <property type="project" value="InterPro"/>
</dbReference>
<keyword evidence="3" id="KW-0695">RNA-directed DNA polymerase</keyword>
<evidence type="ECO:0000259" key="2">
    <source>
        <dbReference type="PROSITE" id="PS50879"/>
    </source>
</evidence>
<dbReference type="AlphaFoldDB" id="O44315"/>
<dbReference type="PANTHER" id="PTHR19446">
    <property type="entry name" value="REVERSE TRANSCRIPTASES"/>
    <property type="match status" value="1"/>
</dbReference>
<dbReference type="EMBL" id="AF015489">
    <property type="protein sequence ID" value="AAB94030.1"/>
    <property type="molecule type" value="Genomic_DNA"/>
</dbReference>
<feature type="domain" description="RNase H type-1" evidence="2">
    <location>
        <begin position="483"/>
        <end position="617"/>
    </location>
</feature>
<dbReference type="InterPro" id="IPR036397">
    <property type="entry name" value="RNaseH_sf"/>
</dbReference>
<dbReference type="InterPro" id="IPR002156">
    <property type="entry name" value="RNaseH_domain"/>
</dbReference>
<sequence>YAFAQVEIDAVCKSLPRKKAPGEDRFTYEIVRGLHEALPRLLGALFNRCLSLKVFPNEWKKGELALLAKIGKDVNRPNAYRPICLLPALGKIYEKLIVNRLWHFVTINKALSDNQFGFVPYRSTTMAIDKLLGTFRHFEDERCVTLLVSLDISNAFNSVWYPSVLRYLRQNRFPGNLIDIIVDYFRDRTISVRFGSTRVTRNVVRGCPQGSVLGPLLWNMVIDPVLRERLPGGAILQAYADDLVLAVPGKSRVDLLGKAVDCLSTVREWAGRSKLALDTAKSKAMVLNSKYRSLDLSHHLVGGIKVEKELKYLGLIIDSDLNFQSHFKAVSARVNRFVHNLRSMTVRANGICPDAIRTYYHQVLRQWMSYGAAIWFPGHIKKFYDRFNAIQRSALILATRAYPRALLRHYRRSVASCQDLQMWRSVYNTQLLHLQKVTMVDGRSYHPTMFQQRANRFSIHPGKWIAIEWSNFGSPSTVSDSDKLARHQIYTDGSKSESGTGAAFVVFRNGELWMSRSYKMTASNTSSQAEILAIWKALQWLLADGVGIKSCAVITDSQSSLQALANPSCDWLLVMRAKAAYRQLLRNGVAVRFFWTKGHATCEGNKIADSAAREASASGLSIEVPLPHSYFKSVTAKMAYRLWEQRWRASNGSSATHLFIEVPTSKSWSNCSEMTQVLTKHAQYPEYLHRRGVINSPRCVCGEMGSLDHYLAACPETLCFRQKLTSRCSTYADLPRLSGFPLI</sequence>
<proteinExistence type="predicted"/>
<keyword evidence="3" id="KW-0808">Transferase</keyword>
<dbReference type="SUPFAM" id="SSF56672">
    <property type="entry name" value="DNA/RNA polymerases"/>
    <property type="match status" value="1"/>
</dbReference>
<protein>
    <submittedName>
        <fullName evidence="3">Reverse transcriptase</fullName>
    </submittedName>
</protein>
<dbReference type="PROSITE" id="PS50878">
    <property type="entry name" value="RT_POL"/>
    <property type="match status" value="1"/>
</dbReference>
<dbReference type="GO" id="GO:0003964">
    <property type="term" value="F:RNA-directed DNA polymerase activity"/>
    <property type="evidence" value="ECO:0007669"/>
    <property type="project" value="UniProtKB-KW"/>
</dbReference>
<dbReference type="GO" id="GO:0042575">
    <property type="term" value="C:DNA polymerase complex"/>
    <property type="evidence" value="ECO:0007669"/>
    <property type="project" value="UniProtKB-ARBA"/>
</dbReference>